<gene>
    <name evidence="2" type="ORF">H9741_02820</name>
</gene>
<protein>
    <submittedName>
        <fullName evidence="2">Uncharacterized protein</fullName>
    </submittedName>
</protein>
<evidence type="ECO:0000313" key="2">
    <source>
        <dbReference type="EMBL" id="HIX07384.1"/>
    </source>
</evidence>
<evidence type="ECO:0000313" key="3">
    <source>
        <dbReference type="Proteomes" id="UP000824204"/>
    </source>
</evidence>
<reference evidence="2" key="2">
    <citation type="submission" date="2021-04" db="EMBL/GenBank/DDBJ databases">
        <authorList>
            <person name="Gilroy R."/>
        </authorList>
    </citation>
    <scope>NUCLEOTIDE SEQUENCE</scope>
    <source>
        <strain evidence="2">811</strain>
    </source>
</reference>
<organism evidence="2 3">
    <name type="scientific">Candidatus Borkfalkia faecipullorum</name>
    <dbReference type="NCBI Taxonomy" id="2838510"/>
    <lineage>
        <taxon>Bacteria</taxon>
        <taxon>Bacillati</taxon>
        <taxon>Bacillota</taxon>
        <taxon>Clostridia</taxon>
        <taxon>Christensenellales</taxon>
        <taxon>Christensenellaceae</taxon>
        <taxon>Candidatus Borkfalkia</taxon>
    </lineage>
</organism>
<dbReference type="AlphaFoldDB" id="A0A9D1V7D6"/>
<keyword evidence="1" id="KW-0175">Coiled coil</keyword>
<evidence type="ECO:0000256" key="1">
    <source>
        <dbReference type="SAM" id="Coils"/>
    </source>
</evidence>
<name>A0A9D1V7D6_9FIRM</name>
<reference evidence="2" key="1">
    <citation type="journal article" date="2021" name="PeerJ">
        <title>Extensive microbial diversity within the chicken gut microbiome revealed by metagenomics and culture.</title>
        <authorList>
            <person name="Gilroy R."/>
            <person name="Ravi A."/>
            <person name="Getino M."/>
            <person name="Pursley I."/>
            <person name="Horton D.L."/>
            <person name="Alikhan N.F."/>
            <person name="Baker D."/>
            <person name="Gharbi K."/>
            <person name="Hall N."/>
            <person name="Watson M."/>
            <person name="Adriaenssens E.M."/>
            <person name="Foster-Nyarko E."/>
            <person name="Jarju S."/>
            <person name="Secka A."/>
            <person name="Antonio M."/>
            <person name="Oren A."/>
            <person name="Chaudhuri R.R."/>
            <person name="La Ragione R."/>
            <person name="Hildebrand F."/>
            <person name="Pallen M.J."/>
        </authorList>
    </citation>
    <scope>NUCLEOTIDE SEQUENCE</scope>
    <source>
        <strain evidence="2">811</strain>
    </source>
</reference>
<sequence length="184" mass="20775">MVKKITQQEAEKLIAGIREAYEIKIRQLNYRLDGLTAENRVLRASLAEYKSREGKVGKAIVAAEEKGEEIVQMYRMSAETELSSLRLFADKWKRLAAQMAGAIPADEAKKYAEFAENLSALLGKERGRFGMNEQAQPEQFDPKAVIEKYVEGEEETGFNLDDVINPKGELDLEKLCRNLGLMDD</sequence>
<comment type="caution">
    <text evidence="2">The sequence shown here is derived from an EMBL/GenBank/DDBJ whole genome shotgun (WGS) entry which is preliminary data.</text>
</comment>
<feature type="coiled-coil region" evidence="1">
    <location>
        <begin position="18"/>
        <end position="52"/>
    </location>
</feature>
<dbReference type="EMBL" id="DXFX01000037">
    <property type="protein sequence ID" value="HIX07384.1"/>
    <property type="molecule type" value="Genomic_DNA"/>
</dbReference>
<accession>A0A9D1V7D6</accession>
<proteinExistence type="predicted"/>
<dbReference type="Proteomes" id="UP000824204">
    <property type="component" value="Unassembled WGS sequence"/>
</dbReference>